<accession>H2YGR7</accession>
<dbReference type="HOGENOM" id="CLU_2728713_0_0_1"/>
<reference evidence="1" key="2">
    <citation type="submission" date="2025-08" db="UniProtKB">
        <authorList>
            <consortium name="Ensembl"/>
        </authorList>
    </citation>
    <scope>IDENTIFICATION</scope>
</reference>
<dbReference type="AlphaFoldDB" id="H2YGR7"/>
<reference evidence="1" key="3">
    <citation type="submission" date="2025-09" db="UniProtKB">
        <authorList>
            <consortium name="Ensembl"/>
        </authorList>
    </citation>
    <scope>IDENTIFICATION</scope>
</reference>
<organism evidence="1 2">
    <name type="scientific">Ciona savignyi</name>
    <name type="common">Pacific transparent sea squirt</name>
    <dbReference type="NCBI Taxonomy" id="51511"/>
    <lineage>
        <taxon>Eukaryota</taxon>
        <taxon>Metazoa</taxon>
        <taxon>Chordata</taxon>
        <taxon>Tunicata</taxon>
        <taxon>Ascidiacea</taxon>
        <taxon>Phlebobranchia</taxon>
        <taxon>Cionidae</taxon>
        <taxon>Ciona</taxon>
    </lineage>
</organism>
<protein>
    <submittedName>
        <fullName evidence="1">Uncharacterized protein</fullName>
    </submittedName>
</protein>
<dbReference type="Ensembl" id="ENSCSAVT00000004582.1">
    <property type="protein sequence ID" value="ENSCSAVP00000004516.1"/>
    <property type="gene ID" value="ENSCSAVG00000002682.1"/>
</dbReference>
<keyword evidence="2" id="KW-1185">Reference proteome</keyword>
<name>H2YGR7_CIOSA</name>
<dbReference type="InParanoid" id="H2YGR7"/>
<sequence>MVQQIAALFDDFPTKKMLFLVFRQRFCELCFCEEIQDVSMVLKDIIEQLHTICSEQEYNGMIESVHEYYTEM</sequence>
<dbReference type="Proteomes" id="UP000007875">
    <property type="component" value="Unassembled WGS sequence"/>
</dbReference>
<evidence type="ECO:0000313" key="2">
    <source>
        <dbReference type="Proteomes" id="UP000007875"/>
    </source>
</evidence>
<reference evidence="2" key="1">
    <citation type="submission" date="2003-08" db="EMBL/GenBank/DDBJ databases">
        <authorList>
            <person name="Birren B."/>
            <person name="Nusbaum C."/>
            <person name="Abebe A."/>
            <person name="Abouelleil A."/>
            <person name="Adekoya E."/>
            <person name="Ait-zahra M."/>
            <person name="Allen N."/>
            <person name="Allen T."/>
            <person name="An P."/>
            <person name="Anderson M."/>
            <person name="Anderson S."/>
            <person name="Arachchi H."/>
            <person name="Armbruster J."/>
            <person name="Bachantsang P."/>
            <person name="Baldwin J."/>
            <person name="Barry A."/>
            <person name="Bayul T."/>
            <person name="Blitshsteyn B."/>
            <person name="Bloom T."/>
            <person name="Blye J."/>
            <person name="Boguslavskiy L."/>
            <person name="Borowsky M."/>
            <person name="Boukhgalter B."/>
            <person name="Brunache A."/>
            <person name="Butler J."/>
            <person name="Calixte N."/>
            <person name="Calvo S."/>
            <person name="Camarata J."/>
            <person name="Campo K."/>
            <person name="Chang J."/>
            <person name="Cheshatsang Y."/>
            <person name="Citroen M."/>
            <person name="Collymore A."/>
            <person name="Considine T."/>
            <person name="Cook A."/>
            <person name="Cooke P."/>
            <person name="Corum B."/>
            <person name="Cuomo C."/>
            <person name="David R."/>
            <person name="Dawoe T."/>
            <person name="Degray S."/>
            <person name="Dodge S."/>
            <person name="Dooley K."/>
            <person name="Dorje P."/>
            <person name="Dorjee K."/>
            <person name="Dorris L."/>
            <person name="Duffey N."/>
            <person name="Dupes A."/>
            <person name="Elkins T."/>
            <person name="Engels R."/>
            <person name="Erickson J."/>
            <person name="Farina A."/>
            <person name="Faro S."/>
            <person name="Ferreira P."/>
            <person name="Fischer H."/>
            <person name="Fitzgerald M."/>
            <person name="Foley K."/>
            <person name="Gage D."/>
            <person name="Galagan J."/>
            <person name="Gearin G."/>
            <person name="Gnerre S."/>
            <person name="Gnirke A."/>
            <person name="Goyette A."/>
            <person name="Graham J."/>
            <person name="Grandbois E."/>
            <person name="Gyaltsen K."/>
            <person name="Hafez N."/>
            <person name="Hagopian D."/>
            <person name="Hagos B."/>
            <person name="Hall J."/>
            <person name="Hatcher B."/>
            <person name="Heller A."/>
            <person name="Higgins H."/>
            <person name="Honan T."/>
            <person name="Horn A."/>
            <person name="Houde N."/>
            <person name="Hughes L."/>
            <person name="Hulme W."/>
            <person name="Husby E."/>
            <person name="Iliev I."/>
            <person name="Jaffe D."/>
            <person name="Jones C."/>
            <person name="Kamal M."/>
            <person name="Kamat A."/>
            <person name="Kamvysselis M."/>
            <person name="Karlsson E."/>
            <person name="Kells C."/>
            <person name="Kieu A."/>
            <person name="Kisner P."/>
            <person name="Kodira C."/>
            <person name="Kulbokas E."/>
            <person name="Labutti K."/>
            <person name="Lama D."/>
            <person name="Landers T."/>
            <person name="Leger J."/>
            <person name="Levine S."/>
            <person name="Lewis D."/>
            <person name="Lewis T."/>
            <person name="Lindblad-toh K."/>
            <person name="Liu X."/>
            <person name="Lokyitsang T."/>
            <person name="Lokyitsang Y."/>
            <person name="Lucien O."/>
            <person name="Lui A."/>
            <person name="Ma L.J."/>
            <person name="Mabbitt R."/>
            <person name="Macdonald J."/>
            <person name="Maclean C."/>
            <person name="Major J."/>
            <person name="Manning J."/>
            <person name="Marabella R."/>
            <person name="Maru K."/>
            <person name="Matthews C."/>
            <person name="Mauceli E."/>
            <person name="Mccarthy M."/>
            <person name="Mcdonough S."/>
            <person name="Mcghee T."/>
            <person name="Meldrim J."/>
            <person name="Meneus L."/>
            <person name="Mesirov J."/>
            <person name="Mihalev A."/>
            <person name="Mihova T."/>
            <person name="Mikkelsen T."/>
            <person name="Mlenga V."/>
            <person name="Moru K."/>
            <person name="Mozes J."/>
            <person name="Mulrain L."/>
            <person name="Munson G."/>
            <person name="Naylor J."/>
            <person name="Newes C."/>
            <person name="Nguyen C."/>
            <person name="Nguyen N."/>
            <person name="Nguyen T."/>
            <person name="Nicol R."/>
            <person name="Nielsen C."/>
            <person name="Nizzari M."/>
            <person name="Norbu C."/>
            <person name="Norbu N."/>
            <person name="O'donnell P."/>
            <person name="Okoawo O."/>
            <person name="O'leary S."/>
            <person name="Omotosho B."/>
            <person name="O'neill K."/>
            <person name="Osman S."/>
            <person name="Parker S."/>
            <person name="Perrin D."/>
            <person name="Phunkhang P."/>
            <person name="Piqani B."/>
            <person name="Purcell S."/>
            <person name="Rachupka T."/>
            <person name="Ramasamy U."/>
            <person name="Rameau R."/>
            <person name="Ray V."/>
            <person name="Raymond C."/>
            <person name="Retta R."/>
            <person name="Richardson S."/>
            <person name="Rise C."/>
            <person name="Rodriguez J."/>
            <person name="Rogers J."/>
            <person name="Rogov P."/>
            <person name="Rutman M."/>
            <person name="Schupbach R."/>
            <person name="Seaman C."/>
            <person name="Settipalli S."/>
            <person name="Sharpe T."/>
            <person name="Sheridan J."/>
            <person name="Sherpa N."/>
            <person name="Shi J."/>
            <person name="Smirnov S."/>
            <person name="Smith C."/>
            <person name="Sougnez C."/>
            <person name="Spencer B."/>
            <person name="Stalker J."/>
            <person name="Stange-thomann N."/>
            <person name="Stavropoulos S."/>
            <person name="Stetson K."/>
            <person name="Stone C."/>
            <person name="Stone S."/>
            <person name="Stubbs M."/>
            <person name="Talamas J."/>
            <person name="Tchuinga P."/>
            <person name="Tenzing P."/>
            <person name="Tesfaye S."/>
            <person name="Theodore J."/>
            <person name="Thoulutsang Y."/>
            <person name="Topham K."/>
            <person name="Towey S."/>
            <person name="Tsamla T."/>
            <person name="Tsomo N."/>
            <person name="Vallee D."/>
            <person name="Vassiliev H."/>
            <person name="Venkataraman V."/>
            <person name="Vinson J."/>
            <person name="Vo A."/>
            <person name="Wade C."/>
            <person name="Wang S."/>
            <person name="Wangchuk T."/>
            <person name="Wangdi T."/>
            <person name="Whittaker C."/>
            <person name="Wilkinson J."/>
            <person name="Wu Y."/>
            <person name="Wyman D."/>
            <person name="Yadav S."/>
            <person name="Yang S."/>
            <person name="Yang X."/>
            <person name="Yeager S."/>
            <person name="Yee E."/>
            <person name="Young G."/>
            <person name="Zainoun J."/>
            <person name="Zembeck L."/>
            <person name="Zimmer A."/>
            <person name="Zody M."/>
            <person name="Lander E."/>
        </authorList>
    </citation>
    <scope>NUCLEOTIDE SEQUENCE [LARGE SCALE GENOMIC DNA]</scope>
</reference>
<proteinExistence type="predicted"/>
<evidence type="ECO:0000313" key="1">
    <source>
        <dbReference type="Ensembl" id="ENSCSAVP00000004516.1"/>
    </source>
</evidence>